<protein>
    <submittedName>
        <fullName evidence="15">Predicted ferric reductase</fullName>
    </submittedName>
</protein>
<dbReference type="GO" id="GO:0016020">
    <property type="term" value="C:membrane"/>
    <property type="evidence" value="ECO:0007669"/>
    <property type="project" value="UniProtKB-SubCell"/>
</dbReference>
<feature type="transmembrane region" description="Helical" evidence="13">
    <location>
        <begin position="192"/>
        <end position="210"/>
    </location>
</feature>
<dbReference type="GO" id="GO:0051537">
    <property type="term" value="F:2 iron, 2 sulfur cluster binding"/>
    <property type="evidence" value="ECO:0007669"/>
    <property type="project" value="UniProtKB-KW"/>
</dbReference>
<dbReference type="InterPro" id="IPR039261">
    <property type="entry name" value="FNR_nucleotide-bd"/>
</dbReference>
<dbReference type="Gene3D" id="2.40.30.10">
    <property type="entry name" value="Translation factors"/>
    <property type="match status" value="1"/>
</dbReference>
<evidence type="ECO:0000256" key="13">
    <source>
        <dbReference type="SAM" id="Phobius"/>
    </source>
</evidence>
<dbReference type="InterPro" id="IPR050415">
    <property type="entry name" value="MRET"/>
</dbReference>
<evidence type="ECO:0000256" key="1">
    <source>
        <dbReference type="ARBA" id="ARBA00001974"/>
    </source>
</evidence>
<dbReference type="Pfam" id="PF01794">
    <property type="entry name" value="Ferric_reduct"/>
    <property type="match status" value="1"/>
</dbReference>
<keyword evidence="16" id="KW-1185">Reference proteome</keyword>
<dbReference type="SUPFAM" id="SSF52343">
    <property type="entry name" value="Ferredoxin reductase-like, C-terminal NADP-linked domain"/>
    <property type="match status" value="1"/>
</dbReference>
<feature type="transmembrane region" description="Helical" evidence="13">
    <location>
        <begin position="12"/>
        <end position="32"/>
    </location>
</feature>
<feature type="transmembrane region" description="Helical" evidence="13">
    <location>
        <begin position="132"/>
        <end position="155"/>
    </location>
</feature>
<keyword evidence="11" id="KW-0411">Iron-sulfur</keyword>
<dbReference type="AlphaFoldDB" id="A0A1G6E4E5"/>
<sequence length="448" mass="51826">MMGRVGVIIKKQYYWGYLVVGMSLVLTYAIYFGSMWFYDDWYDYRLKYLAKIGSMGTTILMCWALILAARLRVVERLFGGLDKVYKAHRRFGEVALYIIFLHPIFLALDPEFDFLRFFWIAQMSGEAGHYYYARMTGLAALTALVGLTSLSLWISLPYHVWKQTHNFFGLVLVLVIFHGVFAQGEIMSYPLLGAWFIVWVAIALCCYFYIRVLYRWFGPLHDYLVDHVRTLGDITEVYLRPRDPKRKMAFHPGQFLYVYFDSPDLRAEPHPFSISSAPQAGNIRISVKKMGDWTKQLPVLKPDQRAFVWGPYGKFGDHMAEHADKESVLLAGGIGITPFLSMVENEDFLEGKYNKAHLFYSVQIPEEAYYHDEITELGVKEEYLHYIPHSSDSEGYLTPEVIAERVGDLKTKVYLICGPKVMMDSLREELMKAGVPFEQIFTEDFSII</sequence>
<feature type="domain" description="FAD-binding FR-type" evidence="14">
    <location>
        <begin position="218"/>
        <end position="318"/>
    </location>
</feature>
<dbReference type="GO" id="GO:0050660">
    <property type="term" value="F:flavin adenine dinucleotide binding"/>
    <property type="evidence" value="ECO:0007669"/>
    <property type="project" value="TreeGrafter"/>
</dbReference>
<dbReference type="InterPro" id="IPR013112">
    <property type="entry name" value="FAD-bd_8"/>
</dbReference>
<evidence type="ECO:0000256" key="6">
    <source>
        <dbReference type="ARBA" id="ARBA00022723"/>
    </source>
</evidence>
<evidence type="ECO:0000313" key="15">
    <source>
        <dbReference type="EMBL" id="SDB52327.1"/>
    </source>
</evidence>
<feature type="transmembrane region" description="Helical" evidence="13">
    <location>
        <begin position="94"/>
        <end position="112"/>
    </location>
</feature>
<keyword evidence="8 13" id="KW-1133">Transmembrane helix</keyword>
<comment type="subcellular location">
    <subcellularLocation>
        <location evidence="2">Membrane</location>
        <topology evidence="2">Multi-pass membrane protein</topology>
    </subcellularLocation>
</comment>
<reference evidence="15 16" key="1">
    <citation type="submission" date="2016-10" db="EMBL/GenBank/DDBJ databases">
        <authorList>
            <person name="de Groot N.N."/>
        </authorList>
    </citation>
    <scope>NUCLEOTIDE SEQUENCE [LARGE SCALE GENOMIC DNA]</scope>
    <source>
        <strain evidence="15 16">ASO4-2</strain>
    </source>
</reference>
<keyword evidence="10" id="KW-0408">Iron</keyword>
<evidence type="ECO:0000256" key="8">
    <source>
        <dbReference type="ARBA" id="ARBA00022989"/>
    </source>
</evidence>
<evidence type="ECO:0000256" key="12">
    <source>
        <dbReference type="ARBA" id="ARBA00023136"/>
    </source>
</evidence>
<proteinExistence type="predicted"/>
<dbReference type="InterPro" id="IPR001433">
    <property type="entry name" value="OxRdtase_FAD/NAD-bd"/>
</dbReference>
<evidence type="ECO:0000256" key="10">
    <source>
        <dbReference type="ARBA" id="ARBA00023004"/>
    </source>
</evidence>
<keyword evidence="3" id="KW-0285">Flavoprotein</keyword>
<organism evidence="15 16">
    <name type="scientific">Desulfonatronum thiosulfatophilum</name>
    <dbReference type="NCBI Taxonomy" id="617002"/>
    <lineage>
        <taxon>Bacteria</taxon>
        <taxon>Pseudomonadati</taxon>
        <taxon>Thermodesulfobacteriota</taxon>
        <taxon>Desulfovibrionia</taxon>
        <taxon>Desulfovibrionales</taxon>
        <taxon>Desulfonatronaceae</taxon>
        <taxon>Desulfonatronum</taxon>
    </lineage>
</organism>
<evidence type="ECO:0000256" key="11">
    <source>
        <dbReference type="ARBA" id="ARBA00023014"/>
    </source>
</evidence>
<evidence type="ECO:0000256" key="5">
    <source>
        <dbReference type="ARBA" id="ARBA00022714"/>
    </source>
</evidence>
<dbReference type="GO" id="GO:0016491">
    <property type="term" value="F:oxidoreductase activity"/>
    <property type="evidence" value="ECO:0007669"/>
    <property type="project" value="UniProtKB-KW"/>
</dbReference>
<evidence type="ECO:0000256" key="9">
    <source>
        <dbReference type="ARBA" id="ARBA00023002"/>
    </source>
</evidence>
<evidence type="ECO:0000256" key="4">
    <source>
        <dbReference type="ARBA" id="ARBA00022692"/>
    </source>
</evidence>
<keyword evidence="12 13" id="KW-0472">Membrane</keyword>
<evidence type="ECO:0000313" key="16">
    <source>
        <dbReference type="Proteomes" id="UP000198771"/>
    </source>
</evidence>
<dbReference type="PROSITE" id="PS51384">
    <property type="entry name" value="FAD_FR"/>
    <property type="match status" value="1"/>
</dbReference>
<comment type="cofactor">
    <cofactor evidence="1">
        <name>FAD</name>
        <dbReference type="ChEBI" id="CHEBI:57692"/>
    </cofactor>
</comment>
<gene>
    <name evidence="15" type="ORF">SAMN05660653_02613</name>
</gene>
<evidence type="ECO:0000256" key="2">
    <source>
        <dbReference type="ARBA" id="ARBA00004141"/>
    </source>
</evidence>
<dbReference type="InterPro" id="IPR013130">
    <property type="entry name" value="Fe3_Rdtase_TM_dom"/>
</dbReference>
<dbReference type="EMBL" id="FMXO01000015">
    <property type="protein sequence ID" value="SDB52327.1"/>
    <property type="molecule type" value="Genomic_DNA"/>
</dbReference>
<feature type="transmembrane region" description="Helical" evidence="13">
    <location>
        <begin position="52"/>
        <end position="73"/>
    </location>
</feature>
<dbReference type="CDD" id="cd06198">
    <property type="entry name" value="FNR_like_3"/>
    <property type="match status" value="1"/>
</dbReference>
<dbReference type="Pfam" id="PF08022">
    <property type="entry name" value="FAD_binding_8"/>
    <property type="match status" value="1"/>
</dbReference>
<keyword evidence="9" id="KW-0560">Oxidoreductase</keyword>
<dbReference type="SUPFAM" id="SSF63380">
    <property type="entry name" value="Riboflavin synthase domain-like"/>
    <property type="match status" value="1"/>
</dbReference>
<keyword evidence="5" id="KW-0001">2Fe-2S</keyword>
<dbReference type="GO" id="GO:0046872">
    <property type="term" value="F:metal ion binding"/>
    <property type="evidence" value="ECO:0007669"/>
    <property type="project" value="UniProtKB-KW"/>
</dbReference>
<dbReference type="Proteomes" id="UP000198771">
    <property type="component" value="Unassembled WGS sequence"/>
</dbReference>
<keyword evidence="4 13" id="KW-0812">Transmembrane</keyword>
<keyword evidence="6" id="KW-0479">Metal-binding</keyword>
<feature type="transmembrane region" description="Helical" evidence="13">
    <location>
        <begin position="167"/>
        <end position="186"/>
    </location>
</feature>
<dbReference type="InterPro" id="IPR017927">
    <property type="entry name" value="FAD-bd_FR_type"/>
</dbReference>
<keyword evidence="7" id="KW-0274">FAD</keyword>
<name>A0A1G6E4E5_9BACT</name>
<accession>A0A1G6E4E5</accession>
<evidence type="ECO:0000259" key="14">
    <source>
        <dbReference type="PROSITE" id="PS51384"/>
    </source>
</evidence>
<dbReference type="InterPro" id="IPR017938">
    <property type="entry name" value="Riboflavin_synthase-like_b-brl"/>
</dbReference>
<dbReference type="PANTHER" id="PTHR47354">
    <property type="entry name" value="NADH OXIDOREDUCTASE HCR"/>
    <property type="match status" value="1"/>
</dbReference>
<dbReference type="PANTHER" id="PTHR47354:SF8">
    <property type="entry name" value="1,2-PHENYLACETYL-COA EPOXIDASE, SUBUNIT E"/>
    <property type="match status" value="1"/>
</dbReference>
<evidence type="ECO:0000256" key="3">
    <source>
        <dbReference type="ARBA" id="ARBA00022630"/>
    </source>
</evidence>
<evidence type="ECO:0000256" key="7">
    <source>
        <dbReference type="ARBA" id="ARBA00022827"/>
    </source>
</evidence>
<dbReference type="Pfam" id="PF00175">
    <property type="entry name" value="NAD_binding_1"/>
    <property type="match status" value="1"/>
</dbReference>
<dbReference type="Gene3D" id="3.40.50.80">
    <property type="entry name" value="Nucleotide-binding domain of ferredoxin-NADP reductase (FNR) module"/>
    <property type="match status" value="1"/>
</dbReference>